<dbReference type="EMBL" id="JACHTF010000017">
    <property type="protein sequence ID" value="MBB1061663.1"/>
    <property type="molecule type" value="Genomic_DNA"/>
</dbReference>
<evidence type="ECO:0000259" key="1">
    <source>
        <dbReference type="Pfam" id="PF00144"/>
    </source>
</evidence>
<organism evidence="3 4">
    <name type="scientific">Marilutibacter spongiae</name>
    <dbReference type="NCBI Taxonomy" id="2025720"/>
    <lineage>
        <taxon>Bacteria</taxon>
        <taxon>Pseudomonadati</taxon>
        <taxon>Pseudomonadota</taxon>
        <taxon>Gammaproteobacteria</taxon>
        <taxon>Lysobacterales</taxon>
        <taxon>Lysobacteraceae</taxon>
        <taxon>Marilutibacter</taxon>
    </lineage>
</organism>
<proteinExistence type="predicted"/>
<dbReference type="Gene3D" id="3.40.710.10">
    <property type="entry name" value="DD-peptidase/beta-lactamase superfamily"/>
    <property type="match status" value="1"/>
</dbReference>
<dbReference type="InterPro" id="IPR012338">
    <property type="entry name" value="Beta-lactam/transpept-like"/>
</dbReference>
<gene>
    <name evidence="3" type="ORF">H4F98_13900</name>
</gene>
<dbReference type="Pfam" id="PF11954">
    <property type="entry name" value="DUF3471"/>
    <property type="match status" value="1"/>
</dbReference>
<accession>A0A7W3Y6N0</accession>
<dbReference type="Proteomes" id="UP000523196">
    <property type="component" value="Unassembled WGS sequence"/>
</dbReference>
<dbReference type="Gene3D" id="2.40.128.600">
    <property type="match status" value="1"/>
</dbReference>
<protein>
    <submittedName>
        <fullName evidence="3">Serine hydrolase</fullName>
    </submittedName>
</protein>
<dbReference type="GO" id="GO:0016787">
    <property type="term" value="F:hydrolase activity"/>
    <property type="evidence" value="ECO:0007669"/>
    <property type="project" value="UniProtKB-KW"/>
</dbReference>
<comment type="caution">
    <text evidence="3">The sequence shown here is derived from an EMBL/GenBank/DDBJ whole genome shotgun (WGS) entry which is preliminary data.</text>
</comment>
<dbReference type="PANTHER" id="PTHR46825:SF15">
    <property type="entry name" value="BETA-LACTAMASE-RELATED DOMAIN-CONTAINING PROTEIN"/>
    <property type="match status" value="1"/>
</dbReference>
<keyword evidence="3" id="KW-0378">Hydrolase</keyword>
<evidence type="ECO:0000313" key="3">
    <source>
        <dbReference type="EMBL" id="MBB1061663.1"/>
    </source>
</evidence>
<dbReference type="AlphaFoldDB" id="A0A7W3Y6N0"/>
<evidence type="ECO:0000313" key="4">
    <source>
        <dbReference type="Proteomes" id="UP000523196"/>
    </source>
</evidence>
<keyword evidence="4" id="KW-1185">Reference proteome</keyword>
<dbReference type="InterPro" id="IPR050491">
    <property type="entry name" value="AmpC-like"/>
</dbReference>
<feature type="domain" description="Beta-lactamase-related" evidence="1">
    <location>
        <begin position="19"/>
        <end position="364"/>
    </location>
</feature>
<dbReference type="PANTHER" id="PTHR46825">
    <property type="entry name" value="D-ALANYL-D-ALANINE-CARBOXYPEPTIDASE/ENDOPEPTIDASE AMPH"/>
    <property type="match status" value="1"/>
</dbReference>
<dbReference type="SUPFAM" id="SSF56601">
    <property type="entry name" value="beta-lactamase/transpeptidase-like"/>
    <property type="match status" value="1"/>
</dbReference>
<reference evidence="3 4" key="1">
    <citation type="submission" date="2020-08" db="EMBL/GenBank/DDBJ databases">
        <authorList>
            <person name="Xu S."/>
            <person name="Li A."/>
        </authorList>
    </citation>
    <scope>NUCLEOTIDE SEQUENCE [LARGE SCALE GENOMIC DNA]</scope>
    <source>
        <strain evidence="3 4">119BY6-57</strain>
    </source>
</reference>
<feature type="domain" description="Peptidase S12 Pab87-related C-terminal" evidence="2">
    <location>
        <begin position="420"/>
        <end position="520"/>
    </location>
</feature>
<evidence type="ECO:0000259" key="2">
    <source>
        <dbReference type="Pfam" id="PF11954"/>
    </source>
</evidence>
<sequence length="522" mass="55941">MGMGALLAGTAGAAPPDDLDARVEAAMKAHGVPGMAVSIVEGGENVVARGYGVRRLGGNQPVDPDTLFVIGSTTKAFTAAALALLVDEGRIGWDDKVIDHLPGFQMYDPWVTREITVRDLLVHRSGLGLGAGDLMFVPRTSRSRRDIVDALRHIKPASSFRSGYAYDNVLYVVAGQLIEAVSGQSWEAFVREHVLRPAGMDASTTDVADLLANPDRAQPHARIDGRIRGIGKQEMLDETAGLPQVIAPAGLLASNARDMGRWLAIQLGHGALPGGGEGGTRLFSEDASREMWTPQVHVPIQQAPAPIAETTPQFSSYALGWGVQDYRGVKIIEHGGAVLGMQSMVVLVPSLDVGFALHINSEDGVVLKGLMYELLDHYMGLPGRDWVGDFAAFKQARVDAALGALDAIAAQDKAKGAGTGKPAAPLPVYAGRYADPWYGPIAVELADGRLRMDFEQTPGMRGTLTHARYDTFRVDWDDASIEPAYATFALDAKGEVERITMQAVSPLADFSFDYQDLLFTPE</sequence>
<name>A0A7W3Y6N0_9GAMM</name>
<dbReference type="InterPro" id="IPR001466">
    <property type="entry name" value="Beta-lactam-related"/>
</dbReference>
<dbReference type="InterPro" id="IPR021860">
    <property type="entry name" value="Peptidase_S12_Pab87-rel_C"/>
</dbReference>
<dbReference type="Pfam" id="PF00144">
    <property type="entry name" value="Beta-lactamase"/>
    <property type="match status" value="1"/>
</dbReference>